<dbReference type="GO" id="GO:0005886">
    <property type="term" value="C:plasma membrane"/>
    <property type="evidence" value="ECO:0007669"/>
    <property type="project" value="UniProtKB-SubCell"/>
</dbReference>
<dbReference type="InterPro" id="IPR045861">
    <property type="entry name" value="CorA_cytoplasmic_dom"/>
</dbReference>
<evidence type="ECO:0000256" key="8">
    <source>
        <dbReference type="ARBA" id="ARBA00023065"/>
    </source>
</evidence>
<evidence type="ECO:0000256" key="12">
    <source>
        <dbReference type="RuleBase" id="RU362010"/>
    </source>
</evidence>
<dbReference type="SUPFAM" id="SSF143865">
    <property type="entry name" value="CorA soluble domain-like"/>
    <property type="match status" value="1"/>
</dbReference>
<accession>A0AA35CQG0</accession>
<dbReference type="PANTHER" id="PTHR46494">
    <property type="entry name" value="CORA FAMILY METAL ION TRANSPORTER (EUROFUNG)"/>
    <property type="match status" value="1"/>
</dbReference>
<evidence type="ECO:0000256" key="7">
    <source>
        <dbReference type="ARBA" id="ARBA00022989"/>
    </source>
</evidence>
<dbReference type="NCBIfam" id="TIGR00383">
    <property type="entry name" value="corA"/>
    <property type="match status" value="1"/>
</dbReference>
<dbReference type="GO" id="GO:0015095">
    <property type="term" value="F:magnesium ion transmembrane transporter activity"/>
    <property type="evidence" value="ECO:0007669"/>
    <property type="project" value="UniProtKB-UniRule"/>
</dbReference>
<dbReference type="FunFam" id="1.20.58.340:FF:000004">
    <property type="entry name" value="Magnesium transport protein CorA"/>
    <property type="match status" value="1"/>
</dbReference>
<dbReference type="InterPro" id="IPR045863">
    <property type="entry name" value="CorA_TM1_TM2"/>
</dbReference>
<dbReference type="SUPFAM" id="SSF144083">
    <property type="entry name" value="Magnesium transport protein CorA, transmembrane region"/>
    <property type="match status" value="1"/>
</dbReference>
<evidence type="ECO:0000313" key="14">
    <source>
        <dbReference type="EMBL" id="BDG62277.1"/>
    </source>
</evidence>
<keyword evidence="7 12" id="KW-1133">Transmembrane helix</keyword>
<reference evidence="14" key="1">
    <citation type="submission" date="2022-03" db="EMBL/GenBank/DDBJ databases">
        <title>Complete genome sequence of Caldinitratiruptor microaerophilus.</title>
        <authorList>
            <person name="Mukaiyama R."/>
            <person name="Nishiyama T."/>
            <person name="Ueda K."/>
        </authorList>
    </citation>
    <scope>NUCLEOTIDE SEQUENCE</scope>
    <source>
        <strain evidence="14">JCM 16183</strain>
    </source>
</reference>
<evidence type="ECO:0000256" key="6">
    <source>
        <dbReference type="ARBA" id="ARBA00022842"/>
    </source>
</evidence>
<feature type="transmembrane region" description="Helical" evidence="12">
    <location>
        <begin position="275"/>
        <end position="294"/>
    </location>
</feature>
<dbReference type="InterPro" id="IPR002523">
    <property type="entry name" value="MgTranspt_CorA/ZnTranspt_ZntB"/>
</dbReference>
<keyword evidence="5 12" id="KW-0812">Transmembrane</keyword>
<dbReference type="Gene3D" id="1.20.58.340">
    <property type="entry name" value="Magnesium transport protein CorA, transmembrane region"/>
    <property type="match status" value="2"/>
</dbReference>
<dbReference type="GO" id="GO:0000287">
    <property type="term" value="F:magnesium ion binding"/>
    <property type="evidence" value="ECO:0007669"/>
    <property type="project" value="TreeGrafter"/>
</dbReference>
<dbReference type="GO" id="GO:0050897">
    <property type="term" value="F:cobalt ion binding"/>
    <property type="evidence" value="ECO:0007669"/>
    <property type="project" value="TreeGrafter"/>
</dbReference>
<dbReference type="Proteomes" id="UP001163687">
    <property type="component" value="Chromosome"/>
</dbReference>
<dbReference type="Pfam" id="PF01544">
    <property type="entry name" value="CorA"/>
    <property type="match status" value="1"/>
</dbReference>
<comment type="subcellular location">
    <subcellularLocation>
        <location evidence="1">Cell membrane</location>
        <topology evidence="1">Multi-pass membrane protein</topology>
    </subcellularLocation>
    <subcellularLocation>
        <location evidence="12">Membrane</location>
        <topology evidence="12">Multi-pass membrane protein</topology>
    </subcellularLocation>
</comment>
<keyword evidence="3 12" id="KW-0813">Transport</keyword>
<comment type="function">
    <text evidence="11">Mediates influx of magnesium ions. Alternates between open and closed states. Activated by low cytoplasmic Mg(2+) levels. Inactive when cytoplasmic Mg(2+) levels are high.</text>
</comment>
<dbReference type="InterPro" id="IPR004488">
    <property type="entry name" value="Mg/Co-transport_prot_CorA"/>
</dbReference>
<evidence type="ECO:0000256" key="4">
    <source>
        <dbReference type="ARBA" id="ARBA00022475"/>
    </source>
</evidence>
<evidence type="ECO:0000256" key="10">
    <source>
        <dbReference type="ARBA" id="ARBA00034269"/>
    </source>
</evidence>
<dbReference type="EMBL" id="AP025628">
    <property type="protein sequence ID" value="BDG62277.1"/>
    <property type="molecule type" value="Genomic_DNA"/>
</dbReference>
<gene>
    <name evidence="12 14" type="primary">corA</name>
    <name evidence="14" type="ORF">caldi_33670</name>
</gene>
<evidence type="ECO:0000313" key="15">
    <source>
        <dbReference type="Proteomes" id="UP001163687"/>
    </source>
</evidence>
<comment type="catalytic activity">
    <reaction evidence="10">
        <text>Mg(2+)(in) = Mg(2+)(out)</text>
        <dbReference type="Rhea" id="RHEA:29827"/>
        <dbReference type="ChEBI" id="CHEBI:18420"/>
    </reaction>
</comment>
<evidence type="ECO:0000256" key="2">
    <source>
        <dbReference type="ARBA" id="ARBA00009765"/>
    </source>
</evidence>
<evidence type="ECO:0000256" key="3">
    <source>
        <dbReference type="ARBA" id="ARBA00022448"/>
    </source>
</evidence>
<dbReference type="AlphaFoldDB" id="A0AA35CQG0"/>
<dbReference type="Gene3D" id="3.30.460.20">
    <property type="entry name" value="CorA soluble domain-like"/>
    <property type="match status" value="1"/>
</dbReference>
<keyword evidence="9 12" id="KW-0472">Membrane</keyword>
<keyword evidence="6 12" id="KW-0460">Magnesium</keyword>
<organism evidence="14 15">
    <name type="scientific">Caldinitratiruptor microaerophilus</name>
    <dbReference type="NCBI Taxonomy" id="671077"/>
    <lineage>
        <taxon>Bacteria</taxon>
        <taxon>Bacillati</taxon>
        <taxon>Bacillota</taxon>
        <taxon>Clostridia</taxon>
        <taxon>Eubacteriales</taxon>
        <taxon>Symbiobacteriaceae</taxon>
        <taxon>Caldinitratiruptor</taxon>
    </lineage>
</organism>
<keyword evidence="4 12" id="KW-1003">Cell membrane</keyword>
<evidence type="ECO:0000256" key="1">
    <source>
        <dbReference type="ARBA" id="ARBA00004651"/>
    </source>
</evidence>
<keyword evidence="8 12" id="KW-0406">Ion transport</keyword>
<name>A0AA35CQG0_9FIRM</name>
<keyword evidence="15" id="KW-1185">Reference proteome</keyword>
<feature type="region of interest" description="Disordered" evidence="13">
    <location>
        <begin position="337"/>
        <end position="376"/>
    </location>
</feature>
<sequence length="376" mass="42378">MIRALMAGPEGVREVEPASLGEVLRQLAGDQPLGRGGTGGPFLWVDLDAPTGEEWELLTGVFRFHPLAVEDCQSFTELPKLDVYPDYLFIVLHQVEPAGTRRVRRDELDVFLGPRYLVTVHVDPVEVVGKQWERERQGKGALAQGADMLFHALADALVDQYIPVLEGLQDRLEEMITGLLDESPHPRLPRVTLAIRRQLLRLRHSLEPQREVFARLAQRSTPFVSERAREYLRDVHDHSDRLVGLLALNRELVTYAVDLYLALGNNRMNAIVQRLTIVTTIFMPLTLITGIYGMNFRFMPELEHPYGYPAVLALIAALGIGLYLYFWRRGWLEPVPIPPRRRRPDRGPESRHPPLPPGEASRGRAGGPPSGPRTDG</sequence>
<protein>
    <recommendedName>
        <fullName evidence="12">Magnesium transport protein CorA</fullName>
    </recommendedName>
</protein>
<evidence type="ECO:0000256" key="5">
    <source>
        <dbReference type="ARBA" id="ARBA00022692"/>
    </source>
</evidence>
<dbReference type="KEGG" id="cmic:caldi_33670"/>
<dbReference type="RefSeq" id="WP_264842870.1">
    <property type="nucleotide sequence ID" value="NZ_AP025628.1"/>
</dbReference>
<evidence type="ECO:0000256" key="13">
    <source>
        <dbReference type="SAM" id="MobiDB-lite"/>
    </source>
</evidence>
<dbReference type="CDD" id="cd12822">
    <property type="entry name" value="TmCorA-like"/>
    <property type="match status" value="1"/>
</dbReference>
<evidence type="ECO:0000256" key="9">
    <source>
        <dbReference type="ARBA" id="ARBA00023136"/>
    </source>
</evidence>
<comment type="similarity">
    <text evidence="2 12">Belongs to the CorA metal ion transporter (MIT) (TC 1.A.35) family.</text>
</comment>
<dbReference type="GO" id="GO:0015087">
    <property type="term" value="F:cobalt ion transmembrane transporter activity"/>
    <property type="evidence" value="ECO:0007669"/>
    <property type="project" value="UniProtKB-UniRule"/>
</dbReference>
<dbReference type="PANTHER" id="PTHR46494:SF1">
    <property type="entry name" value="CORA FAMILY METAL ION TRANSPORTER (EUROFUNG)"/>
    <property type="match status" value="1"/>
</dbReference>
<evidence type="ECO:0000256" key="11">
    <source>
        <dbReference type="ARBA" id="ARBA00045497"/>
    </source>
</evidence>
<proteinExistence type="inferred from homology"/>
<feature type="transmembrane region" description="Helical" evidence="12">
    <location>
        <begin position="306"/>
        <end position="326"/>
    </location>
</feature>